<dbReference type="Proteomes" id="UP001430848">
    <property type="component" value="Unassembled WGS sequence"/>
</dbReference>
<comment type="caution">
    <text evidence="2">The sequence shown here is derived from an EMBL/GenBank/DDBJ whole genome shotgun (WGS) entry which is preliminary data.</text>
</comment>
<sequence>MQPDDLRIVVQPRGNPFINLLSDLAYLAYLAVGCITGLARLAFSVCVTVRLGNSGFRVPQALFAAIVAILAYLSLMGFATIVTIVTRGSVTKAPVTTLDCGSACCRIVTACDLHLRLEPLTSRRLTRPADQTPSASLYSVLQVSHSIPGADLRDAARETVGRVRDGGFSDTEVDSMVSAVYRTAQFLEHGPSRQAYNDFVMRALPDEHAPRDPVTNRLTLICSAARDQCCETAEHGS</sequence>
<keyword evidence="1" id="KW-0472">Membrane</keyword>
<feature type="transmembrane region" description="Helical" evidence="1">
    <location>
        <begin position="61"/>
        <end position="85"/>
    </location>
</feature>
<keyword evidence="3" id="KW-1185">Reference proteome</keyword>
<keyword evidence="1" id="KW-1133">Transmembrane helix</keyword>
<gene>
    <name evidence="2" type="ORF">SLS63_009973</name>
</gene>
<proteinExistence type="predicted"/>
<accession>A0ABR1NYI5</accession>
<reference evidence="2 3" key="1">
    <citation type="submission" date="2024-02" db="EMBL/GenBank/DDBJ databases">
        <title>De novo assembly and annotation of 12 fungi associated with fruit tree decline syndrome in Ontario, Canada.</title>
        <authorList>
            <person name="Sulman M."/>
            <person name="Ellouze W."/>
            <person name="Ilyukhin E."/>
        </authorList>
    </citation>
    <scope>NUCLEOTIDE SEQUENCE [LARGE SCALE GENOMIC DNA]</scope>
    <source>
        <strain evidence="2 3">M169</strain>
    </source>
</reference>
<protein>
    <submittedName>
        <fullName evidence="2">Uncharacterized protein</fullName>
    </submittedName>
</protein>
<organism evidence="2 3">
    <name type="scientific">Diaporthe eres</name>
    <name type="common">Phomopsis oblonga</name>
    <dbReference type="NCBI Taxonomy" id="83184"/>
    <lineage>
        <taxon>Eukaryota</taxon>
        <taxon>Fungi</taxon>
        <taxon>Dikarya</taxon>
        <taxon>Ascomycota</taxon>
        <taxon>Pezizomycotina</taxon>
        <taxon>Sordariomycetes</taxon>
        <taxon>Sordariomycetidae</taxon>
        <taxon>Diaporthales</taxon>
        <taxon>Diaporthaceae</taxon>
        <taxon>Diaporthe</taxon>
        <taxon>Diaporthe eres species complex</taxon>
    </lineage>
</organism>
<keyword evidence="1" id="KW-0812">Transmembrane</keyword>
<evidence type="ECO:0000256" key="1">
    <source>
        <dbReference type="SAM" id="Phobius"/>
    </source>
</evidence>
<name>A0ABR1NYI5_DIAER</name>
<feature type="transmembrane region" description="Helical" evidence="1">
    <location>
        <begin position="26"/>
        <end position="49"/>
    </location>
</feature>
<dbReference type="PROSITE" id="PS51257">
    <property type="entry name" value="PROKAR_LIPOPROTEIN"/>
    <property type="match status" value="1"/>
</dbReference>
<evidence type="ECO:0000313" key="2">
    <source>
        <dbReference type="EMBL" id="KAK7720301.1"/>
    </source>
</evidence>
<evidence type="ECO:0000313" key="3">
    <source>
        <dbReference type="Proteomes" id="UP001430848"/>
    </source>
</evidence>
<dbReference type="EMBL" id="JAKNSF020000077">
    <property type="protein sequence ID" value="KAK7720301.1"/>
    <property type="molecule type" value="Genomic_DNA"/>
</dbReference>